<dbReference type="Proteomes" id="UP000295285">
    <property type="component" value="Unassembled WGS sequence"/>
</dbReference>
<dbReference type="EMBL" id="SMDG01000007">
    <property type="protein sequence ID" value="TCW55091.1"/>
    <property type="molecule type" value="Genomic_DNA"/>
</dbReference>
<organism evidence="1 2">
    <name type="scientific">Bacillus thuringiensis</name>
    <dbReference type="NCBI Taxonomy" id="1428"/>
    <lineage>
        <taxon>Bacteria</taxon>
        <taxon>Bacillati</taxon>
        <taxon>Bacillota</taxon>
        <taxon>Bacilli</taxon>
        <taxon>Bacillales</taxon>
        <taxon>Bacillaceae</taxon>
        <taxon>Bacillus</taxon>
        <taxon>Bacillus cereus group</taxon>
    </lineage>
</organism>
<protein>
    <submittedName>
        <fullName evidence="1">Uncharacterized protein</fullName>
    </submittedName>
</protein>
<proteinExistence type="predicted"/>
<name>A0A4R4BFP9_BACTU</name>
<evidence type="ECO:0000313" key="2">
    <source>
        <dbReference type="Proteomes" id="UP000295285"/>
    </source>
</evidence>
<sequence length="46" mass="5760">MNELIKKAIQYQFYDFAPFYFTWTLFKRVYLLIVTRELRLKSTLYS</sequence>
<gene>
    <name evidence="1" type="ORF">EC910_107182</name>
</gene>
<reference evidence="1 2" key="1">
    <citation type="submission" date="2019-03" db="EMBL/GenBank/DDBJ databases">
        <title>Above-ground endophytic microbial communities from plants in different locations in the United States.</title>
        <authorList>
            <person name="Frank C."/>
        </authorList>
    </citation>
    <scope>NUCLEOTIDE SEQUENCE [LARGE SCALE GENOMIC DNA]</scope>
    <source>
        <strain evidence="1 2">LP_2_YM</strain>
    </source>
</reference>
<dbReference type="AlphaFoldDB" id="A0A4R4BFP9"/>
<accession>A0A4R4BFP9</accession>
<evidence type="ECO:0000313" key="1">
    <source>
        <dbReference type="EMBL" id="TCW55091.1"/>
    </source>
</evidence>
<comment type="caution">
    <text evidence="1">The sequence shown here is derived from an EMBL/GenBank/DDBJ whole genome shotgun (WGS) entry which is preliminary data.</text>
</comment>